<proteinExistence type="predicted"/>
<evidence type="ECO:0000256" key="10">
    <source>
        <dbReference type="ARBA" id="ARBA00023222"/>
    </source>
</evidence>
<dbReference type="EMBL" id="AVOT02090200">
    <property type="protein sequence ID" value="MBW0572506.1"/>
    <property type="molecule type" value="Genomic_DNA"/>
</dbReference>
<evidence type="ECO:0000256" key="4">
    <source>
        <dbReference type="ARBA" id="ARBA00012404"/>
    </source>
</evidence>
<dbReference type="InterPro" id="IPR002701">
    <property type="entry name" value="CM_II_prokaryot"/>
</dbReference>
<evidence type="ECO:0000256" key="8">
    <source>
        <dbReference type="ARBA" id="ARBA00022605"/>
    </source>
</evidence>
<sequence length="278" mass="32443">MEKHDPLNLQVIRQTLMRLEDTIIFLLIERAQFAYNPIIYEDSSKFFQLNNIEKDQKDLSFLDWILKQTEITHAKARRYEAPDEYPFTSSQQLPPSLLPPLHPPVYLHSNNINFNPIIKNFYINHIVPILTQRSDKLTDDGQYGSSATRDVEILQAVSRRIHYGKFVAESKFRDHPNWFIDHIKSRNSVELERLITKPQIEAALVRRLENKALTYGQEITEDGLSAGPETNQKINAKVVVQMYKDWVIPLTRQVEVEYLLNRLDGLSSDQLKKLIESE</sequence>
<evidence type="ECO:0000256" key="7">
    <source>
        <dbReference type="ARBA" id="ARBA00022498"/>
    </source>
</evidence>
<dbReference type="AlphaFoldDB" id="A0A9Q3K207"/>
<comment type="subcellular location">
    <subcellularLocation>
        <location evidence="1">Cytoplasm</location>
    </subcellularLocation>
</comment>
<dbReference type="FunFam" id="1.10.590.10:FF:000002">
    <property type="entry name" value="Chorismate mutase"/>
    <property type="match status" value="1"/>
</dbReference>
<keyword evidence="10" id="KW-0584">Phenylalanine biosynthesis</keyword>
<feature type="domain" description="Chorismate mutase" evidence="14">
    <location>
        <begin position="145"/>
        <end position="255"/>
    </location>
</feature>
<comment type="subunit">
    <text evidence="3">Homodimer.</text>
</comment>
<dbReference type="OrthoDB" id="191918at2759"/>
<keyword evidence="6" id="KW-0963">Cytoplasm</keyword>
<comment type="pathway">
    <text evidence="2">Metabolic intermediate biosynthesis; prephenate biosynthesis; prephenate from chorismate: step 1/1.</text>
</comment>
<dbReference type="PANTHER" id="PTHR21145">
    <property type="entry name" value="CHORISMATE MUTASE"/>
    <property type="match status" value="1"/>
</dbReference>
<dbReference type="InterPro" id="IPR036263">
    <property type="entry name" value="Chorismate_II_sf"/>
</dbReference>
<evidence type="ECO:0000256" key="1">
    <source>
        <dbReference type="ARBA" id="ARBA00004496"/>
    </source>
</evidence>
<dbReference type="GO" id="GO:0046417">
    <property type="term" value="P:chorismate metabolic process"/>
    <property type="evidence" value="ECO:0007669"/>
    <property type="project" value="InterPro"/>
</dbReference>
<protein>
    <recommendedName>
        <fullName evidence="5 13">Chorismate mutase</fullName>
        <ecNumber evidence="4 13">5.4.99.5</ecNumber>
    </recommendedName>
</protein>
<dbReference type="EC" id="5.4.99.5" evidence="4 13"/>
<evidence type="ECO:0000256" key="6">
    <source>
        <dbReference type="ARBA" id="ARBA00022490"/>
    </source>
</evidence>
<dbReference type="PIRSF" id="PIRSF017318">
    <property type="entry name" value="Chor_mut_AroQ_eu"/>
    <property type="match status" value="1"/>
</dbReference>
<evidence type="ECO:0000256" key="3">
    <source>
        <dbReference type="ARBA" id="ARBA00011738"/>
    </source>
</evidence>
<keyword evidence="11 13" id="KW-0413">Isomerase</keyword>
<accession>A0A9Q3K207</accession>
<organism evidence="15 16">
    <name type="scientific">Austropuccinia psidii MF-1</name>
    <dbReference type="NCBI Taxonomy" id="1389203"/>
    <lineage>
        <taxon>Eukaryota</taxon>
        <taxon>Fungi</taxon>
        <taxon>Dikarya</taxon>
        <taxon>Basidiomycota</taxon>
        <taxon>Pucciniomycotina</taxon>
        <taxon>Pucciniomycetes</taxon>
        <taxon>Pucciniales</taxon>
        <taxon>Sphaerophragmiaceae</taxon>
        <taxon>Austropuccinia</taxon>
    </lineage>
</organism>
<dbReference type="Proteomes" id="UP000765509">
    <property type="component" value="Unassembled WGS sequence"/>
</dbReference>
<dbReference type="InterPro" id="IPR037039">
    <property type="entry name" value="CM_AroQ_sf_eucaryotic"/>
</dbReference>
<evidence type="ECO:0000259" key="14">
    <source>
        <dbReference type="Pfam" id="PF01817"/>
    </source>
</evidence>
<dbReference type="Pfam" id="PF01817">
    <property type="entry name" value="CM_2"/>
    <property type="match status" value="1"/>
</dbReference>
<evidence type="ECO:0000256" key="12">
    <source>
        <dbReference type="ARBA" id="ARBA00023979"/>
    </source>
</evidence>
<evidence type="ECO:0000313" key="15">
    <source>
        <dbReference type="EMBL" id="MBW0572506.1"/>
    </source>
</evidence>
<evidence type="ECO:0000256" key="2">
    <source>
        <dbReference type="ARBA" id="ARBA00004817"/>
    </source>
</evidence>
<dbReference type="GO" id="GO:0005737">
    <property type="term" value="C:cytoplasm"/>
    <property type="evidence" value="ECO:0007669"/>
    <property type="project" value="UniProtKB-SubCell"/>
</dbReference>
<keyword evidence="8 13" id="KW-0028">Amino-acid biosynthesis</keyword>
<dbReference type="InterPro" id="IPR008238">
    <property type="entry name" value="Chorismate_mutase_AroQ_euk"/>
</dbReference>
<dbReference type="Gene3D" id="1.10.590.10">
    <property type="entry name" value="Chorismate mutase, AroQ class superfamily, eukaryotic"/>
    <property type="match status" value="1"/>
</dbReference>
<dbReference type="GO" id="GO:0009094">
    <property type="term" value="P:L-phenylalanine biosynthetic process"/>
    <property type="evidence" value="ECO:0007669"/>
    <property type="project" value="UniProtKB-KW"/>
</dbReference>
<dbReference type="GO" id="GO:0006571">
    <property type="term" value="P:tyrosine biosynthetic process"/>
    <property type="evidence" value="ECO:0007669"/>
    <property type="project" value="UniProtKB-KW"/>
</dbReference>
<evidence type="ECO:0000313" key="16">
    <source>
        <dbReference type="Proteomes" id="UP000765509"/>
    </source>
</evidence>
<reference evidence="15" key="1">
    <citation type="submission" date="2021-03" db="EMBL/GenBank/DDBJ databases">
        <title>Draft genome sequence of rust myrtle Austropuccinia psidii MF-1, a brazilian biotype.</title>
        <authorList>
            <person name="Quecine M.C."/>
            <person name="Pachon D.M.R."/>
            <person name="Bonatelli M.L."/>
            <person name="Correr F.H."/>
            <person name="Franceschini L.M."/>
            <person name="Leite T.F."/>
            <person name="Margarido G.R.A."/>
            <person name="Almeida C.A."/>
            <person name="Ferrarezi J.A."/>
            <person name="Labate C.A."/>
        </authorList>
    </citation>
    <scope>NUCLEOTIDE SEQUENCE</scope>
    <source>
        <strain evidence="15">MF-1</strain>
    </source>
</reference>
<evidence type="ECO:0000256" key="13">
    <source>
        <dbReference type="PIRNR" id="PIRNR017318"/>
    </source>
</evidence>
<comment type="caution">
    <text evidence="15">The sequence shown here is derived from an EMBL/GenBank/DDBJ whole genome shotgun (WGS) entry which is preliminary data.</text>
</comment>
<evidence type="ECO:0000256" key="9">
    <source>
        <dbReference type="ARBA" id="ARBA00023141"/>
    </source>
</evidence>
<dbReference type="PROSITE" id="PS51169">
    <property type="entry name" value="CHORISMATE_MUT_3"/>
    <property type="match status" value="1"/>
</dbReference>
<keyword evidence="7" id="KW-0827">Tyrosine biosynthesis</keyword>
<name>A0A9Q3K207_9BASI</name>
<dbReference type="PANTHER" id="PTHR21145:SF12">
    <property type="entry name" value="CHORISMATE MUTASE"/>
    <property type="match status" value="1"/>
</dbReference>
<gene>
    <name evidence="15" type="ORF">O181_112221</name>
</gene>
<keyword evidence="9 13" id="KW-0057">Aromatic amino acid biosynthesis</keyword>
<evidence type="ECO:0000256" key="5">
    <source>
        <dbReference type="ARBA" id="ARBA00020296"/>
    </source>
</evidence>
<comment type="catalytic activity">
    <reaction evidence="12">
        <text>chorismate = prephenate</text>
        <dbReference type="Rhea" id="RHEA:13897"/>
        <dbReference type="ChEBI" id="CHEBI:29748"/>
        <dbReference type="ChEBI" id="CHEBI:29934"/>
        <dbReference type="EC" id="5.4.99.5"/>
    </reaction>
    <physiologicalReaction direction="left-to-right" evidence="12">
        <dbReference type="Rhea" id="RHEA:13898"/>
    </physiologicalReaction>
</comment>
<dbReference type="NCBIfam" id="TIGR01802">
    <property type="entry name" value="CM_pl-yst"/>
    <property type="match status" value="1"/>
</dbReference>
<dbReference type="SUPFAM" id="SSF48600">
    <property type="entry name" value="Chorismate mutase II"/>
    <property type="match status" value="1"/>
</dbReference>
<evidence type="ECO:0000256" key="11">
    <source>
        <dbReference type="ARBA" id="ARBA00023235"/>
    </source>
</evidence>
<keyword evidence="16" id="KW-1185">Reference proteome</keyword>
<dbReference type="GO" id="GO:0004106">
    <property type="term" value="F:chorismate mutase activity"/>
    <property type="evidence" value="ECO:0007669"/>
    <property type="project" value="UniProtKB-UniRule"/>
</dbReference>